<comment type="caution">
    <text evidence="10">The sequence shown here is derived from an EMBL/GenBank/DDBJ whole genome shotgun (WGS) entry which is preliminary data.</text>
</comment>
<feature type="chain" id="PRO_5042544498" evidence="7">
    <location>
        <begin position="19"/>
        <end position="455"/>
    </location>
</feature>
<dbReference type="InterPro" id="IPR050131">
    <property type="entry name" value="Peptidase_S8_subtilisin-like"/>
</dbReference>
<feature type="domain" description="Peptidase S8/S53" evidence="8">
    <location>
        <begin position="203"/>
        <end position="412"/>
    </location>
</feature>
<dbReference type="EMBL" id="JASWJB010000098">
    <property type="protein sequence ID" value="KAK2598154.1"/>
    <property type="molecule type" value="Genomic_DNA"/>
</dbReference>
<dbReference type="Gene3D" id="3.40.50.200">
    <property type="entry name" value="Peptidase S8/S53 domain"/>
    <property type="match status" value="1"/>
</dbReference>
<dbReference type="SUPFAM" id="SSF52743">
    <property type="entry name" value="Subtilisin-like"/>
    <property type="match status" value="1"/>
</dbReference>
<evidence type="ECO:0000256" key="3">
    <source>
        <dbReference type="ARBA" id="ARBA00022729"/>
    </source>
</evidence>
<dbReference type="CDD" id="cd04077">
    <property type="entry name" value="Peptidases_S8_PCSK9_ProteinaseK_like"/>
    <property type="match status" value="1"/>
</dbReference>
<proteinExistence type="inferred from homology"/>
<evidence type="ECO:0000256" key="4">
    <source>
        <dbReference type="ARBA" id="ARBA00022801"/>
    </source>
</evidence>
<evidence type="ECO:0000256" key="1">
    <source>
        <dbReference type="ARBA" id="ARBA00011073"/>
    </source>
</evidence>
<dbReference type="SUPFAM" id="SSF54897">
    <property type="entry name" value="Protease propeptides/inhibitors"/>
    <property type="match status" value="1"/>
</dbReference>
<feature type="active site" description="Charge relay system" evidence="6">
    <location>
        <position position="399"/>
    </location>
</feature>
<dbReference type="InterPro" id="IPR015500">
    <property type="entry name" value="Peptidase_S8_subtilisin-rel"/>
</dbReference>
<evidence type="ECO:0000256" key="7">
    <source>
        <dbReference type="SAM" id="SignalP"/>
    </source>
</evidence>
<evidence type="ECO:0000256" key="6">
    <source>
        <dbReference type="PROSITE-ProRule" id="PRU01240"/>
    </source>
</evidence>
<dbReference type="PROSITE" id="PS00137">
    <property type="entry name" value="SUBTILASE_HIS"/>
    <property type="match status" value="1"/>
</dbReference>
<keyword evidence="2 6" id="KW-0645">Protease</keyword>
<dbReference type="AlphaFoldDB" id="A0AAJ0CNX0"/>
<dbReference type="InterPro" id="IPR037045">
    <property type="entry name" value="S8pro/Inhibitor_I9_sf"/>
</dbReference>
<name>A0AAJ0CNX0_9HYPO</name>
<feature type="domain" description="Inhibitor I9" evidence="9">
    <location>
        <begin position="36"/>
        <end position="96"/>
    </location>
</feature>
<sequence length="455" mass="49355">MHLSIFLAALPLVPGGLSQKQTTPETAQRDYEARAAKYVVKIKSDQNDTLNQIISSISVKPDYTYRHAFTGFAGPLTDEEKTKLKSDPRVADVEDDGYIRQPVDEATSTKEPINVQDDELDYTLVGYEPRIIERGTAEGYVKKEDIEGPEGQRSELKALWYYLFPKSKPGVMITEKKHVPWNLARISNLKANHTWYTYDERAGSGTCVYVLDSGLDDKLDEFKGRAEMIEHFWNDGGNRSHGTFVSGIIGSKTYGVAKNTTLLGMQVVNREGGGSKARVINAMDFVIGDAPTRHEQCPKGVAVYIPLTGSYSPLVNEGARKVVNSGYFLVVSAGNGGQDAAKKSPASEPLACTVGATTRGDAIAEFSNWGSSIDVLAPGTGIRSVVPGGRAETHRGDVSYAGAHVAGLGAYFMGMGRSADGLCDFIKSEATSNILELGPYPKNLTPNRLINNGFR</sequence>
<dbReference type="PRINTS" id="PR00723">
    <property type="entry name" value="SUBTILISIN"/>
</dbReference>
<keyword evidence="5 6" id="KW-0720">Serine protease</keyword>
<dbReference type="InterPro" id="IPR022398">
    <property type="entry name" value="Peptidase_S8_His-AS"/>
</dbReference>
<dbReference type="Gene3D" id="3.30.70.80">
    <property type="entry name" value="Peptidase S8 propeptide/proteinase inhibitor I9"/>
    <property type="match status" value="1"/>
</dbReference>
<feature type="active site" description="Charge relay system" evidence="6">
    <location>
        <position position="212"/>
    </location>
</feature>
<evidence type="ECO:0000313" key="10">
    <source>
        <dbReference type="EMBL" id="KAK2598154.1"/>
    </source>
</evidence>
<reference evidence="10" key="1">
    <citation type="submission" date="2023-06" db="EMBL/GenBank/DDBJ databases">
        <title>Conoideocrella luteorostrata (Hypocreales: Clavicipitaceae), a potential biocontrol fungus for elongate hemlock scale in United States Christmas tree production areas.</title>
        <authorList>
            <person name="Barrett H."/>
            <person name="Lovett B."/>
            <person name="Macias A.M."/>
            <person name="Stajich J.E."/>
            <person name="Kasson M.T."/>
        </authorList>
    </citation>
    <scope>NUCLEOTIDE SEQUENCE</scope>
    <source>
        <strain evidence="10">ARSEF 14590</strain>
    </source>
</reference>
<dbReference type="PANTHER" id="PTHR43806">
    <property type="entry name" value="PEPTIDASE S8"/>
    <property type="match status" value="1"/>
</dbReference>
<dbReference type="InterPro" id="IPR010259">
    <property type="entry name" value="S8pro/Inhibitor_I9"/>
</dbReference>
<evidence type="ECO:0000256" key="5">
    <source>
        <dbReference type="ARBA" id="ARBA00022825"/>
    </source>
</evidence>
<dbReference type="Proteomes" id="UP001251528">
    <property type="component" value="Unassembled WGS sequence"/>
</dbReference>
<dbReference type="PANTHER" id="PTHR43806:SF58">
    <property type="entry name" value="ALKALINE PROTEASE 1-RELATED"/>
    <property type="match status" value="1"/>
</dbReference>
<dbReference type="Pfam" id="PF05922">
    <property type="entry name" value="Inhibitor_I9"/>
    <property type="match status" value="1"/>
</dbReference>
<organism evidence="10 11">
    <name type="scientific">Conoideocrella luteorostrata</name>
    <dbReference type="NCBI Taxonomy" id="1105319"/>
    <lineage>
        <taxon>Eukaryota</taxon>
        <taxon>Fungi</taxon>
        <taxon>Dikarya</taxon>
        <taxon>Ascomycota</taxon>
        <taxon>Pezizomycotina</taxon>
        <taxon>Sordariomycetes</taxon>
        <taxon>Hypocreomycetidae</taxon>
        <taxon>Hypocreales</taxon>
        <taxon>Clavicipitaceae</taxon>
        <taxon>Conoideocrella</taxon>
    </lineage>
</organism>
<feature type="signal peptide" evidence="7">
    <location>
        <begin position="1"/>
        <end position="18"/>
    </location>
</feature>
<dbReference type="GO" id="GO:0006508">
    <property type="term" value="P:proteolysis"/>
    <property type="evidence" value="ECO:0007669"/>
    <property type="project" value="UniProtKB-KW"/>
</dbReference>
<keyword evidence="3 7" id="KW-0732">Signal</keyword>
<dbReference type="InterPro" id="IPR036852">
    <property type="entry name" value="Peptidase_S8/S53_dom_sf"/>
</dbReference>
<dbReference type="PROSITE" id="PS51892">
    <property type="entry name" value="SUBTILASE"/>
    <property type="match status" value="1"/>
</dbReference>
<comment type="similarity">
    <text evidence="1 6">Belongs to the peptidase S8 family.</text>
</comment>
<dbReference type="InterPro" id="IPR034193">
    <property type="entry name" value="PCSK9_ProteinaseK-like"/>
</dbReference>
<dbReference type="GO" id="GO:0004252">
    <property type="term" value="F:serine-type endopeptidase activity"/>
    <property type="evidence" value="ECO:0007669"/>
    <property type="project" value="UniProtKB-UniRule"/>
</dbReference>
<evidence type="ECO:0000259" key="9">
    <source>
        <dbReference type="Pfam" id="PF05922"/>
    </source>
</evidence>
<evidence type="ECO:0000259" key="8">
    <source>
        <dbReference type="Pfam" id="PF00082"/>
    </source>
</evidence>
<dbReference type="GO" id="GO:0005576">
    <property type="term" value="C:extracellular region"/>
    <property type="evidence" value="ECO:0007669"/>
    <property type="project" value="UniProtKB-ARBA"/>
</dbReference>
<dbReference type="Pfam" id="PF00082">
    <property type="entry name" value="Peptidase_S8"/>
    <property type="match status" value="1"/>
</dbReference>
<dbReference type="InterPro" id="IPR000209">
    <property type="entry name" value="Peptidase_S8/S53_dom"/>
</dbReference>
<keyword evidence="4 6" id="KW-0378">Hydrolase</keyword>
<protein>
    <submittedName>
        <fullName evidence="10">Uncharacterized protein</fullName>
    </submittedName>
</protein>
<evidence type="ECO:0000313" key="11">
    <source>
        <dbReference type="Proteomes" id="UP001251528"/>
    </source>
</evidence>
<evidence type="ECO:0000256" key="2">
    <source>
        <dbReference type="ARBA" id="ARBA00022670"/>
    </source>
</evidence>
<accession>A0AAJ0CNX0</accession>
<gene>
    <name evidence="10" type="ORF">QQS21_005705</name>
</gene>
<feature type="active site" description="Charge relay system" evidence="6">
    <location>
        <position position="241"/>
    </location>
</feature>
<keyword evidence="11" id="KW-1185">Reference proteome</keyword>